<protein>
    <recommendedName>
        <fullName evidence="2">dTDP-4-dehydrorhamnose reductase</fullName>
        <ecNumber evidence="2">1.1.1.133</ecNumber>
    </recommendedName>
</protein>
<dbReference type="InterPro" id="IPR029903">
    <property type="entry name" value="RmlD-like-bd"/>
</dbReference>
<comment type="function">
    <text evidence="2">Catalyzes the reduction of dTDP-6-deoxy-L-lyxo-4-hexulose to yield dTDP-L-rhamnose.</text>
</comment>
<accession>A0A921LR75</accession>
<gene>
    <name evidence="4" type="primary">rfbD</name>
    <name evidence="4" type="ORF">K8U80_10220</name>
</gene>
<dbReference type="InterPro" id="IPR036291">
    <property type="entry name" value="NAD(P)-bd_dom_sf"/>
</dbReference>
<dbReference type="EMBL" id="DYVF01000060">
    <property type="protein sequence ID" value="HJG31751.1"/>
    <property type="molecule type" value="Genomic_DNA"/>
</dbReference>
<organism evidence="4 5">
    <name type="scientific">Collinsella ihumii</name>
    <dbReference type="NCBI Taxonomy" id="1720204"/>
    <lineage>
        <taxon>Bacteria</taxon>
        <taxon>Bacillati</taxon>
        <taxon>Actinomycetota</taxon>
        <taxon>Coriobacteriia</taxon>
        <taxon>Coriobacteriales</taxon>
        <taxon>Coriobacteriaceae</taxon>
        <taxon>Collinsella</taxon>
    </lineage>
</organism>
<evidence type="ECO:0000313" key="4">
    <source>
        <dbReference type="EMBL" id="HJG31751.1"/>
    </source>
</evidence>
<feature type="domain" description="RmlD-like substrate binding" evidence="3">
    <location>
        <begin position="1"/>
        <end position="295"/>
    </location>
</feature>
<dbReference type="EC" id="1.1.1.133" evidence="2"/>
<dbReference type="PANTHER" id="PTHR10491">
    <property type="entry name" value="DTDP-4-DEHYDRORHAMNOSE REDUCTASE"/>
    <property type="match status" value="1"/>
</dbReference>
<reference evidence="4" key="2">
    <citation type="submission" date="2021-09" db="EMBL/GenBank/DDBJ databases">
        <authorList>
            <person name="Gilroy R."/>
        </authorList>
    </citation>
    <scope>NUCLEOTIDE SEQUENCE</scope>
    <source>
        <strain evidence="4">ChiGjej2B2-7701</strain>
    </source>
</reference>
<name>A0A921LR75_9ACTN</name>
<evidence type="ECO:0000259" key="3">
    <source>
        <dbReference type="Pfam" id="PF04321"/>
    </source>
</evidence>
<keyword evidence="2" id="KW-0521">NADP</keyword>
<comment type="similarity">
    <text evidence="1 2">Belongs to the dTDP-4-dehydrorhamnose reductase family.</text>
</comment>
<evidence type="ECO:0000256" key="2">
    <source>
        <dbReference type="RuleBase" id="RU364082"/>
    </source>
</evidence>
<proteinExistence type="inferred from homology"/>
<dbReference type="AlphaFoldDB" id="A0A921LR75"/>
<evidence type="ECO:0000256" key="1">
    <source>
        <dbReference type="ARBA" id="ARBA00010944"/>
    </source>
</evidence>
<dbReference type="NCBIfam" id="TIGR01214">
    <property type="entry name" value="rmlD"/>
    <property type="match status" value="1"/>
</dbReference>
<dbReference type="SUPFAM" id="SSF51735">
    <property type="entry name" value="NAD(P)-binding Rossmann-fold domains"/>
    <property type="match status" value="1"/>
</dbReference>
<dbReference type="Pfam" id="PF04321">
    <property type="entry name" value="RmlD_sub_bind"/>
    <property type="match status" value="1"/>
</dbReference>
<comment type="pathway">
    <text evidence="2">Carbohydrate biosynthesis; dTDP-L-rhamnose biosynthesis.</text>
</comment>
<reference evidence="4" key="1">
    <citation type="journal article" date="2021" name="PeerJ">
        <title>Extensive microbial diversity within the chicken gut microbiome revealed by metagenomics and culture.</title>
        <authorList>
            <person name="Gilroy R."/>
            <person name="Ravi A."/>
            <person name="Getino M."/>
            <person name="Pursley I."/>
            <person name="Horton D.L."/>
            <person name="Alikhan N.F."/>
            <person name="Baker D."/>
            <person name="Gharbi K."/>
            <person name="Hall N."/>
            <person name="Watson M."/>
            <person name="Adriaenssens E.M."/>
            <person name="Foster-Nyarko E."/>
            <person name="Jarju S."/>
            <person name="Secka A."/>
            <person name="Antonio M."/>
            <person name="Oren A."/>
            <person name="Chaudhuri R.R."/>
            <person name="La Ragione R."/>
            <person name="Hildebrand F."/>
            <person name="Pallen M.J."/>
        </authorList>
    </citation>
    <scope>NUCLEOTIDE SEQUENCE</scope>
    <source>
        <strain evidence="4">ChiGjej2B2-7701</strain>
    </source>
</reference>
<dbReference type="Gene3D" id="3.40.50.720">
    <property type="entry name" value="NAD(P)-binding Rossmann-like Domain"/>
    <property type="match status" value="1"/>
</dbReference>
<dbReference type="GO" id="GO:0008831">
    <property type="term" value="F:dTDP-4-dehydrorhamnose reductase activity"/>
    <property type="evidence" value="ECO:0007669"/>
    <property type="project" value="UniProtKB-EC"/>
</dbReference>
<sequence>MKILITGSRGQLGNELQRCLSTMTAEIGPIPSGYEGAQVDAVDADVLDITDKDAIDAWFISNGPYDIVINGAAMTNVDGCEQEEDAANAVNGQGPANLAMACEALGAKFVQVSTDYVFPGNVPGERIESDEVAPLSAYGRSKLLGEQATAKHCSRHFIVRTAWLYGYVGHNFVKAMRKIGQTRDQITVVNDQLGNPTSANDLAYEILKIALTDDYGIYHCTGKGTCSWCDFATAIMEGLGLDCKVVPVTSEQYKAANPASADRPAYSSLRNEHLEKTVGDEMRPWRDALVTYLQNLPDLEG</sequence>
<dbReference type="Gene3D" id="3.90.25.10">
    <property type="entry name" value="UDP-galactose 4-epimerase, domain 1"/>
    <property type="match status" value="1"/>
</dbReference>
<evidence type="ECO:0000313" key="5">
    <source>
        <dbReference type="Proteomes" id="UP000746751"/>
    </source>
</evidence>
<keyword evidence="2 4" id="KW-0560">Oxidoreductase</keyword>
<dbReference type="Proteomes" id="UP000746751">
    <property type="component" value="Unassembled WGS sequence"/>
</dbReference>
<comment type="caution">
    <text evidence="4">The sequence shown here is derived from an EMBL/GenBank/DDBJ whole genome shotgun (WGS) entry which is preliminary data.</text>
</comment>
<dbReference type="InterPro" id="IPR005913">
    <property type="entry name" value="dTDP_dehydrorham_reduct"/>
</dbReference>
<dbReference type="CDD" id="cd05254">
    <property type="entry name" value="dTDP_HR_like_SDR_e"/>
    <property type="match status" value="1"/>
</dbReference>
<dbReference type="PANTHER" id="PTHR10491:SF4">
    <property type="entry name" value="METHIONINE ADENOSYLTRANSFERASE 2 SUBUNIT BETA"/>
    <property type="match status" value="1"/>
</dbReference>